<proteinExistence type="predicted"/>
<dbReference type="EMBL" id="SNAA01000001">
    <property type="protein sequence ID" value="TDL84253.1"/>
    <property type="molecule type" value="Genomic_DNA"/>
</dbReference>
<dbReference type="PIRSF" id="PIRSF021320">
    <property type="entry name" value="DUF984"/>
    <property type="match status" value="1"/>
</dbReference>
<keyword evidence="3" id="KW-1185">Reference proteome</keyword>
<name>A0A4R6AR91_9RHOB</name>
<dbReference type="PANTHER" id="PTHR39203">
    <property type="entry name" value="CYTOPLASMIC PROTEIN-RELATED"/>
    <property type="match status" value="1"/>
</dbReference>
<dbReference type="Proteomes" id="UP000295701">
    <property type="component" value="Unassembled WGS sequence"/>
</dbReference>
<gene>
    <name evidence="2" type="ORF">E2L08_01950</name>
</gene>
<protein>
    <submittedName>
        <fullName evidence="2">ASCH domain-containing protein</fullName>
    </submittedName>
</protein>
<sequence length="137" mass="15415">MDDDYEDLNDTYPGAGTFRFGDSREMCRRLTALVIAGKKTATCGALRDFPEGEPGRPEVGRRDIATDWDGTPRVVIETTEVFESPFRDVPEDFALAEGEGDFARWRADHAAFFARNGGFAEDMPLLCERFRVIEVLE</sequence>
<dbReference type="SUPFAM" id="SSF88697">
    <property type="entry name" value="PUA domain-like"/>
    <property type="match status" value="1"/>
</dbReference>
<dbReference type="PANTHER" id="PTHR39203:SF1">
    <property type="entry name" value="CYTOPLASMIC PROTEIN"/>
    <property type="match status" value="1"/>
</dbReference>
<evidence type="ECO:0000313" key="3">
    <source>
        <dbReference type="Proteomes" id="UP000295701"/>
    </source>
</evidence>
<dbReference type="InterPro" id="IPR009326">
    <property type="entry name" value="DUF984"/>
</dbReference>
<dbReference type="InterPro" id="IPR007374">
    <property type="entry name" value="ASCH_domain"/>
</dbReference>
<dbReference type="CDD" id="cd06553">
    <property type="entry name" value="ASCH_Ef3133_like"/>
    <property type="match status" value="1"/>
</dbReference>
<reference evidence="2 3" key="1">
    <citation type="submission" date="2019-03" db="EMBL/GenBank/DDBJ databases">
        <title>Primorskyibacter sp. SS33 isolated from sediments.</title>
        <authorList>
            <person name="Xunke S."/>
        </authorList>
    </citation>
    <scope>NUCLEOTIDE SEQUENCE [LARGE SCALE GENOMIC DNA]</scope>
    <source>
        <strain evidence="2 3">SS33</strain>
    </source>
</reference>
<dbReference type="OrthoDB" id="9807542at2"/>
<comment type="caution">
    <text evidence="2">The sequence shown here is derived from an EMBL/GenBank/DDBJ whole genome shotgun (WGS) entry which is preliminary data.</text>
</comment>
<evidence type="ECO:0000259" key="1">
    <source>
        <dbReference type="SMART" id="SM01022"/>
    </source>
</evidence>
<organism evidence="2 3">
    <name type="scientific">Palleronia sediminis</name>
    <dbReference type="NCBI Taxonomy" id="2547833"/>
    <lineage>
        <taxon>Bacteria</taxon>
        <taxon>Pseudomonadati</taxon>
        <taxon>Pseudomonadota</taxon>
        <taxon>Alphaproteobacteria</taxon>
        <taxon>Rhodobacterales</taxon>
        <taxon>Roseobacteraceae</taxon>
        <taxon>Palleronia</taxon>
    </lineage>
</organism>
<dbReference type="InterPro" id="IPR015947">
    <property type="entry name" value="PUA-like_sf"/>
</dbReference>
<dbReference type="Pfam" id="PF04266">
    <property type="entry name" value="ASCH"/>
    <property type="match status" value="1"/>
</dbReference>
<dbReference type="RefSeq" id="WP_133395352.1">
    <property type="nucleotide sequence ID" value="NZ_SNAA01000001.1"/>
</dbReference>
<dbReference type="AlphaFoldDB" id="A0A4R6AR91"/>
<dbReference type="SMART" id="SM01022">
    <property type="entry name" value="ASCH"/>
    <property type="match status" value="1"/>
</dbReference>
<evidence type="ECO:0000313" key="2">
    <source>
        <dbReference type="EMBL" id="TDL84253.1"/>
    </source>
</evidence>
<accession>A0A4R6AR91</accession>
<dbReference type="Gene3D" id="3.10.400.10">
    <property type="entry name" value="Sulfate adenylyltransferase"/>
    <property type="match status" value="1"/>
</dbReference>
<feature type="domain" description="ASCH" evidence="1">
    <location>
        <begin position="18"/>
        <end position="134"/>
    </location>
</feature>